<keyword evidence="9" id="KW-1185">Reference proteome</keyword>
<evidence type="ECO:0000256" key="2">
    <source>
        <dbReference type="ARBA" id="ARBA00022517"/>
    </source>
</evidence>
<evidence type="ECO:0000256" key="4">
    <source>
        <dbReference type="ARBA" id="ARBA00022801"/>
    </source>
</evidence>
<evidence type="ECO:0000256" key="1">
    <source>
        <dbReference type="ARBA" id="ARBA00022490"/>
    </source>
</evidence>
<dbReference type="EMBL" id="CP036264">
    <property type="protein sequence ID" value="QEF95999.1"/>
    <property type="molecule type" value="Genomic_DNA"/>
</dbReference>
<dbReference type="GO" id="GO:0004518">
    <property type="term" value="F:nuclease activity"/>
    <property type="evidence" value="ECO:0007669"/>
    <property type="project" value="UniProtKB-KW"/>
</dbReference>
<comment type="similarity">
    <text evidence="5">Belongs to the YqgF HJR family.</text>
</comment>
<dbReference type="CDD" id="cd16964">
    <property type="entry name" value="YqgF"/>
    <property type="match status" value="1"/>
</dbReference>
<dbReference type="GO" id="GO:0016788">
    <property type="term" value="F:hydrolase activity, acting on ester bonds"/>
    <property type="evidence" value="ECO:0007669"/>
    <property type="project" value="UniProtKB-UniRule"/>
</dbReference>
<organism evidence="8 9">
    <name type="scientific">Stieleria maiorica</name>
    <dbReference type="NCBI Taxonomy" id="2795974"/>
    <lineage>
        <taxon>Bacteria</taxon>
        <taxon>Pseudomonadati</taxon>
        <taxon>Planctomycetota</taxon>
        <taxon>Planctomycetia</taxon>
        <taxon>Pirellulales</taxon>
        <taxon>Pirellulaceae</taxon>
        <taxon>Stieleria</taxon>
    </lineage>
</organism>
<sequence length="181" mass="20033">MTAEHRPDLSQADSQRSQPSFPESGRLAGVDYGTVRIGIAVCDPDRILASPVEVYQVRGEAKDADYFRDLARQERLAGFVVGLPIHCDGGESQKSKECREFARWLNDQTGLPVRLFDERFSTAAAKERLSGGRLSRQKRKKQLDAVAALVLLESFLEACRYHGVLVGQSIDQQPLGGDTLE</sequence>
<evidence type="ECO:0000256" key="3">
    <source>
        <dbReference type="ARBA" id="ARBA00022722"/>
    </source>
</evidence>
<name>A0A5B9M5D4_9BACT</name>
<dbReference type="GO" id="GO:0000967">
    <property type="term" value="P:rRNA 5'-end processing"/>
    <property type="evidence" value="ECO:0007669"/>
    <property type="project" value="UniProtKB-UniRule"/>
</dbReference>
<feature type="domain" description="YqgF/RNase H-like" evidence="7">
    <location>
        <begin position="25"/>
        <end position="125"/>
    </location>
</feature>
<evidence type="ECO:0000259" key="7">
    <source>
        <dbReference type="SMART" id="SM00732"/>
    </source>
</evidence>
<feature type="compositionally biased region" description="Polar residues" evidence="6">
    <location>
        <begin position="11"/>
        <end position="21"/>
    </location>
</feature>
<keyword evidence="2 5" id="KW-0690">Ribosome biogenesis</keyword>
<proteinExistence type="inferred from homology"/>
<dbReference type="PANTHER" id="PTHR33317">
    <property type="entry name" value="POLYNUCLEOTIDYL TRANSFERASE, RIBONUCLEASE H-LIKE SUPERFAMILY PROTEIN"/>
    <property type="match status" value="1"/>
</dbReference>
<feature type="region of interest" description="Disordered" evidence="6">
    <location>
        <begin position="1"/>
        <end position="25"/>
    </location>
</feature>
<dbReference type="Proteomes" id="UP000321353">
    <property type="component" value="Chromosome"/>
</dbReference>
<dbReference type="SUPFAM" id="SSF53098">
    <property type="entry name" value="Ribonuclease H-like"/>
    <property type="match status" value="1"/>
</dbReference>
<dbReference type="NCBIfam" id="TIGR00250">
    <property type="entry name" value="RNAse_H_YqgF"/>
    <property type="match status" value="1"/>
</dbReference>
<protein>
    <recommendedName>
        <fullName evidence="5">Putative pre-16S rRNA nuclease</fullName>
        <ecNumber evidence="5">3.1.-.-</ecNumber>
    </recommendedName>
</protein>
<keyword evidence="3 5" id="KW-0540">Nuclease</keyword>
<dbReference type="Pfam" id="PF03652">
    <property type="entry name" value="RuvX"/>
    <property type="match status" value="1"/>
</dbReference>
<keyword evidence="1 5" id="KW-0963">Cytoplasm</keyword>
<dbReference type="HAMAP" id="MF_00651">
    <property type="entry name" value="Nuclease_YqgF"/>
    <property type="match status" value="1"/>
</dbReference>
<evidence type="ECO:0000313" key="9">
    <source>
        <dbReference type="Proteomes" id="UP000321353"/>
    </source>
</evidence>
<reference evidence="8 9" key="1">
    <citation type="submission" date="2019-02" db="EMBL/GenBank/DDBJ databases">
        <title>Planctomycetal bacteria perform biofilm scaping via a novel small molecule.</title>
        <authorList>
            <person name="Jeske O."/>
            <person name="Boedeker C."/>
            <person name="Wiegand S."/>
            <person name="Breitling P."/>
            <person name="Kallscheuer N."/>
            <person name="Jogler M."/>
            <person name="Rohde M."/>
            <person name="Petersen J."/>
            <person name="Medema M.H."/>
            <person name="Surup F."/>
            <person name="Jogler C."/>
        </authorList>
    </citation>
    <scope>NUCLEOTIDE SEQUENCE [LARGE SCALE GENOMIC DNA]</scope>
    <source>
        <strain evidence="8 9">Mal15</strain>
    </source>
</reference>
<comment type="subcellular location">
    <subcellularLocation>
        <location evidence="5">Cytoplasm</location>
    </subcellularLocation>
</comment>
<dbReference type="SMART" id="SM00732">
    <property type="entry name" value="YqgFc"/>
    <property type="match status" value="1"/>
</dbReference>
<dbReference type="AlphaFoldDB" id="A0A5B9M5D4"/>
<dbReference type="InterPro" id="IPR006641">
    <property type="entry name" value="YqgF/RNaseH-like_dom"/>
</dbReference>
<evidence type="ECO:0000256" key="5">
    <source>
        <dbReference type="HAMAP-Rule" id="MF_00651"/>
    </source>
</evidence>
<dbReference type="RefSeq" id="WP_147865886.1">
    <property type="nucleotide sequence ID" value="NZ_CP036264.1"/>
</dbReference>
<dbReference type="EC" id="3.1.-.-" evidence="5"/>
<dbReference type="KEGG" id="smam:Mal15_00250"/>
<evidence type="ECO:0000256" key="6">
    <source>
        <dbReference type="SAM" id="MobiDB-lite"/>
    </source>
</evidence>
<gene>
    <name evidence="8" type="primary">yrrK</name>
    <name evidence="8" type="ORF">Mal15_00250</name>
</gene>
<comment type="function">
    <text evidence="5">Could be a nuclease involved in processing of the 5'-end of pre-16S rRNA.</text>
</comment>
<dbReference type="Gene3D" id="3.30.420.140">
    <property type="entry name" value="YqgF/RNase H-like domain"/>
    <property type="match status" value="1"/>
</dbReference>
<dbReference type="PANTHER" id="PTHR33317:SF4">
    <property type="entry name" value="POLYNUCLEOTIDYL TRANSFERASE, RIBONUCLEASE H-LIKE SUPERFAMILY PROTEIN"/>
    <property type="match status" value="1"/>
</dbReference>
<dbReference type="InterPro" id="IPR012337">
    <property type="entry name" value="RNaseH-like_sf"/>
</dbReference>
<keyword evidence="4 5" id="KW-0378">Hydrolase</keyword>
<accession>A0A5B9M5D4</accession>
<evidence type="ECO:0000313" key="8">
    <source>
        <dbReference type="EMBL" id="QEF95999.1"/>
    </source>
</evidence>
<dbReference type="InterPro" id="IPR005227">
    <property type="entry name" value="YqgF"/>
</dbReference>
<dbReference type="InterPro" id="IPR037027">
    <property type="entry name" value="YqgF/RNaseH-like_dom_sf"/>
</dbReference>
<dbReference type="GO" id="GO:0005829">
    <property type="term" value="C:cytosol"/>
    <property type="evidence" value="ECO:0007669"/>
    <property type="project" value="TreeGrafter"/>
</dbReference>